<accession>A0A255ZRX0</accession>
<comment type="caution">
    <text evidence="1">The sequence shown here is derived from an EMBL/GenBank/DDBJ whole genome shotgun (WGS) entry which is preliminary data.</text>
</comment>
<evidence type="ECO:0000313" key="1">
    <source>
        <dbReference type="EMBL" id="OYQ44253.1"/>
    </source>
</evidence>
<evidence type="ECO:0000313" key="2">
    <source>
        <dbReference type="Proteomes" id="UP000216035"/>
    </source>
</evidence>
<evidence type="ECO:0008006" key="3">
    <source>
        <dbReference type="Google" id="ProtNLM"/>
    </source>
</evidence>
<dbReference type="OrthoDB" id="913551at2"/>
<reference evidence="1 2" key="1">
    <citation type="submission" date="2017-07" db="EMBL/GenBank/DDBJ databases">
        <title>Flavobacterium cyanobacteriorum sp. nov., isolated from cyanobacterial aggregates in a eutrophic lake.</title>
        <authorList>
            <person name="Cai H."/>
        </authorList>
    </citation>
    <scope>NUCLEOTIDE SEQUENCE [LARGE SCALE GENOMIC DNA]</scope>
    <source>
        <strain evidence="1 2">TH167</strain>
    </source>
</reference>
<organism evidence="1 2">
    <name type="scientific">Flavobacterium aurantiibacter</name>
    <dbReference type="NCBI Taxonomy" id="2023067"/>
    <lineage>
        <taxon>Bacteria</taxon>
        <taxon>Pseudomonadati</taxon>
        <taxon>Bacteroidota</taxon>
        <taxon>Flavobacteriia</taxon>
        <taxon>Flavobacteriales</taxon>
        <taxon>Flavobacteriaceae</taxon>
        <taxon>Flavobacterium</taxon>
    </lineage>
</organism>
<dbReference type="SUPFAM" id="SSF53756">
    <property type="entry name" value="UDP-Glycosyltransferase/glycogen phosphorylase"/>
    <property type="match status" value="1"/>
</dbReference>
<proteinExistence type="predicted"/>
<keyword evidence="2" id="KW-1185">Reference proteome</keyword>
<dbReference type="EMBL" id="NOXX01000194">
    <property type="protein sequence ID" value="OYQ44253.1"/>
    <property type="molecule type" value="Genomic_DNA"/>
</dbReference>
<dbReference type="RefSeq" id="WP_094486253.1">
    <property type="nucleotide sequence ID" value="NZ_NOXX01000194.1"/>
</dbReference>
<protein>
    <recommendedName>
        <fullName evidence="3">UDP-glycosyltransferase</fullName>
    </recommendedName>
</protein>
<dbReference type="AlphaFoldDB" id="A0A255ZRX0"/>
<gene>
    <name evidence="1" type="ORF">CHX27_08070</name>
</gene>
<dbReference type="Proteomes" id="UP000216035">
    <property type="component" value="Unassembled WGS sequence"/>
</dbReference>
<sequence>MQNYYNRTLGSIITDGVGFRNFIINDFVSEALLLFDRIVLLSFLPAEVYPNIQDRSEIVPLRPSDERFLTWMFRKFKEVAHMQLHAKHNFGLRNSLQRTRSTAWSPKGIVNRFIYLISKIFHSEGVVLSDERLQYSSFLGQPILKEYRDILRRTQPDVLLFTHQRSPIIAPLLKVAKALGLPASTFVFSWDNLASKGRMAGWFSHYLVWSSMMKADLLEFYPRVNERQISILGTPQFVPFIIDQSSSGRAVLFRKFDLNPDLPLIVYTCNDSTIKNDPVYLDFLGSFIEAAKLVRAVNVLVRTSPAEVPGRFAAVAEKYPFFKWNYPDWKVTKTPFTESWSQRVPSFQDLCDLKSILTHAAFTINVLSTITIDSFLFDKPVINPVFGNGNNGYWDDQKYLKFRHLIPLVELKASHIVTDEKQYLEAINRLLLHGDDKSALRKSFVDLQIGFPLEQVNSRITEELYSLAQKDASLKSKE</sequence>
<name>A0A255ZRX0_9FLAO</name>